<feature type="domain" description="Fungal lipase-type" evidence="1">
    <location>
        <begin position="95"/>
        <end position="216"/>
    </location>
</feature>
<gene>
    <name evidence="2" type="ORF">MNBD_GAMMA05-62</name>
</gene>
<organism evidence="2">
    <name type="scientific">hydrothermal vent metagenome</name>
    <dbReference type="NCBI Taxonomy" id="652676"/>
    <lineage>
        <taxon>unclassified sequences</taxon>
        <taxon>metagenomes</taxon>
        <taxon>ecological metagenomes</taxon>
    </lineage>
</organism>
<dbReference type="SUPFAM" id="SSF53474">
    <property type="entry name" value="alpha/beta-Hydrolases"/>
    <property type="match status" value="1"/>
</dbReference>
<dbReference type="Pfam" id="PF01764">
    <property type="entry name" value="Lipase_3"/>
    <property type="match status" value="1"/>
</dbReference>
<dbReference type="AlphaFoldDB" id="A0A3B0W793"/>
<accession>A0A3B0W793</accession>
<dbReference type="EMBL" id="UOFE01000022">
    <property type="protein sequence ID" value="VAW51758.1"/>
    <property type="molecule type" value="Genomic_DNA"/>
</dbReference>
<sequence>MFDFPRFFSSSVTLVVLIFISTVSSAESNQQKFTKNNFSHWLNAAYIAQATYQSNEKLINVLNKQNYEVQQLQQIEGFSVGYVLATNHKTKQHIIAVRGTANAENIMIDAAFVLVPDKLSGIKIHQGFLLSATDIYQNVKQKINPEYTINTIGHSLGGAVAIILAMMFDAQGYHVNEVITFGQPKVTNISGSRHFEHLNVTRLVTPKDVVPLVPPLDPMDLMNLSIFWHQGTEIILYTDKQFAVLTGIASVMRAKDFLNDIPGEQHINNHFMSTYIRRLTSKLTSPVEIRYVSDFRFSDWFGTPSTTNK</sequence>
<dbReference type="Gene3D" id="3.40.50.1820">
    <property type="entry name" value="alpha/beta hydrolase"/>
    <property type="match status" value="1"/>
</dbReference>
<dbReference type="CDD" id="cd00519">
    <property type="entry name" value="Lipase_3"/>
    <property type="match status" value="1"/>
</dbReference>
<dbReference type="PANTHER" id="PTHR45856">
    <property type="entry name" value="ALPHA/BETA-HYDROLASES SUPERFAMILY PROTEIN"/>
    <property type="match status" value="1"/>
</dbReference>
<evidence type="ECO:0000313" key="2">
    <source>
        <dbReference type="EMBL" id="VAW51758.1"/>
    </source>
</evidence>
<proteinExistence type="predicted"/>
<dbReference type="InterPro" id="IPR002921">
    <property type="entry name" value="Fungal_lipase-type"/>
</dbReference>
<dbReference type="GO" id="GO:0006629">
    <property type="term" value="P:lipid metabolic process"/>
    <property type="evidence" value="ECO:0007669"/>
    <property type="project" value="InterPro"/>
</dbReference>
<evidence type="ECO:0000259" key="1">
    <source>
        <dbReference type="Pfam" id="PF01764"/>
    </source>
</evidence>
<name>A0A3B0W793_9ZZZZ</name>
<dbReference type="PANTHER" id="PTHR45856:SF24">
    <property type="entry name" value="FUNGAL LIPASE-LIKE DOMAIN-CONTAINING PROTEIN"/>
    <property type="match status" value="1"/>
</dbReference>
<reference evidence="2" key="1">
    <citation type="submission" date="2018-06" db="EMBL/GenBank/DDBJ databases">
        <authorList>
            <person name="Zhirakovskaya E."/>
        </authorList>
    </citation>
    <scope>NUCLEOTIDE SEQUENCE</scope>
</reference>
<protein>
    <recommendedName>
        <fullName evidence="1">Fungal lipase-type domain-containing protein</fullName>
    </recommendedName>
</protein>
<dbReference type="InterPro" id="IPR029058">
    <property type="entry name" value="AB_hydrolase_fold"/>
</dbReference>
<dbReference type="InterPro" id="IPR051218">
    <property type="entry name" value="Sec_MonoDiacylglyc_Lipase"/>
</dbReference>